<dbReference type="EMBL" id="PDNB01000027">
    <property type="protein sequence ID" value="PGH15159.1"/>
    <property type="molecule type" value="Genomic_DNA"/>
</dbReference>
<dbReference type="PRINTS" id="PR01217">
    <property type="entry name" value="PRICHEXTENSN"/>
</dbReference>
<feature type="coiled-coil region" evidence="1">
    <location>
        <begin position="225"/>
        <end position="284"/>
    </location>
</feature>
<feature type="compositionally biased region" description="Pro residues" evidence="2">
    <location>
        <begin position="162"/>
        <end position="175"/>
    </location>
</feature>
<protein>
    <submittedName>
        <fullName evidence="3">Uncharacterized protein</fullName>
    </submittedName>
</protein>
<sequence length="284" mass="31653">MDANARDRLSVPVSVYLDSILSQLYSTPSLPCLDSTLPQLDSTSPPSGPQIKFFLLLTALIPYPTPTRHLSAKSPSTSPTWPPRCPLPLRPHLFFFKMDDTDMRSPSPGPAAPSPPSSSLSLSSPQRPRVCLPCPLPPQPPQQRPAKRRRENDDPPQYCHLPPAPAAAPPPPAPQPYSHYSQSRQVSLPAREPARPQKRPRLLPPPPAPPLAVAFPLTPAQLLRKEELYALIQQNREAIRAKKEEKRALRWEMELALQRLDGEIRGGNEELKGLLKELRSLDRR</sequence>
<feature type="region of interest" description="Disordered" evidence="2">
    <location>
        <begin position="99"/>
        <end position="210"/>
    </location>
</feature>
<keyword evidence="4" id="KW-1185">Reference proteome</keyword>
<comment type="caution">
    <text evidence="3">The sequence shown here is derived from an EMBL/GenBank/DDBJ whole genome shotgun (WGS) entry which is preliminary data.</text>
</comment>
<organism evidence="3 4">
    <name type="scientific">Helicocarpus griseus UAMH5409</name>
    <dbReference type="NCBI Taxonomy" id="1447875"/>
    <lineage>
        <taxon>Eukaryota</taxon>
        <taxon>Fungi</taxon>
        <taxon>Dikarya</taxon>
        <taxon>Ascomycota</taxon>
        <taxon>Pezizomycotina</taxon>
        <taxon>Eurotiomycetes</taxon>
        <taxon>Eurotiomycetidae</taxon>
        <taxon>Onygenales</taxon>
        <taxon>Ajellomycetaceae</taxon>
        <taxon>Helicocarpus</taxon>
    </lineage>
</organism>
<dbReference type="AlphaFoldDB" id="A0A2B7Y1Z6"/>
<name>A0A2B7Y1Z6_9EURO</name>
<evidence type="ECO:0000256" key="1">
    <source>
        <dbReference type="SAM" id="Coils"/>
    </source>
</evidence>
<feature type="compositionally biased region" description="Pro residues" evidence="2">
    <location>
        <begin position="134"/>
        <end position="143"/>
    </location>
</feature>
<accession>A0A2B7Y1Z6</accession>
<evidence type="ECO:0000313" key="3">
    <source>
        <dbReference type="EMBL" id="PGH15159.1"/>
    </source>
</evidence>
<keyword evidence="1" id="KW-0175">Coiled coil</keyword>
<proteinExistence type="predicted"/>
<feature type="compositionally biased region" description="Pro residues" evidence="2">
    <location>
        <begin position="107"/>
        <end position="116"/>
    </location>
</feature>
<gene>
    <name evidence="3" type="ORF">AJ79_02524</name>
</gene>
<evidence type="ECO:0000313" key="4">
    <source>
        <dbReference type="Proteomes" id="UP000223968"/>
    </source>
</evidence>
<reference evidence="3 4" key="1">
    <citation type="submission" date="2017-10" db="EMBL/GenBank/DDBJ databases">
        <title>Comparative genomics in systemic dimorphic fungi from Ajellomycetaceae.</title>
        <authorList>
            <person name="Munoz J.F."/>
            <person name="Mcewen J.G."/>
            <person name="Clay O.K."/>
            <person name="Cuomo C.A."/>
        </authorList>
    </citation>
    <scope>NUCLEOTIDE SEQUENCE [LARGE SCALE GENOMIC DNA]</scope>
    <source>
        <strain evidence="3 4">UAMH5409</strain>
    </source>
</reference>
<dbReference type="Proteomes" id="UP000223968">
    <property type="component" value="Unassembled WGS sequence"/>
</dbReference>
<feature type="compositionally biased region" description="Low complexity" evidence="2">
    <location>
        <begin position="117"/>
        <end position="133"/>
    </location>
</feature>
<evidence type="ECO:0000256" key="2">
    <source>
        <dbReference type="SAM" id="MobiDB-lite"/>
    </source>
</evidence>